<proteinExistence type="predicted"/>
<comment type="caution">
    <text evidence="1">The sequence shown here is derived from an EMBL/GenBank/DDBJ whole genome shotgun (WGS) entry which is preliminary data.</text>
</comment>
<reference evidence="1" key="1">
    <citation type="journal article" date="2015" name="Nature">
        <title>Complex archaea that bridge the gap between prokaryotes and eukaryotes.</title>
        <authorList>
            <person name="Spang A."/>
            <person name="Saw J.H."/>
            <person name="Jorgensen S.L."/>
            <person name="Zaremba-Niedzwiedzka K."/>
            <person name="Martijn J."/>
            <person name="Lind A.E."/>
            <person name="van Eijk R."/>
            <person name="Schleper C."/>
            <person name="Guy L."/>
            <person name="Ettema T.J."/>
        </authorList>
    </citation>
    <scope>NUCLEOTIDE SEQUENCE</scope>
</reference>
<evidence type="ECO:0000313" key="1">
    <source>
        <dbReference type="EMBL" id="KKM79472.1"/>
    </source>
</evidence>
<protein>
    <submittedName>
        <fullName evidence="1">Uncharacterized protein</fullName>
    </submittedName>
</protein>
<name>A0A0F9NDK4_9ZZZZ</name>
<organism evidence="1">
    <name type="scientific">marine sediment metagenome</name>
    <dbReference type="NCBI Taxonomy" id="412755"/>
    <lineage>
        <taxon>unclassified sequences</taxon>
        <taxon>metagenomes</taxon>
        <taxon>ecological metagenomes</taxon>
    </lineage>
</organism>
<sequence length="344" mass="38022">MTEHSLKIVDEPKGVIEGLAIPFGGPLGGKDLESQFFDKGTDFALDWFPENGRPLLYEHGIDNALKISVIGRQISHRIDPDVGVWMEGQLNRAHRYADVIISLVGEGALGLSSGTISHLKVVEGSGRIARWPWVEESLTPLPCNPYAMLPADAVKHFEPLGQDPPESLLSAVKAWDETENEINHRVREPDRFQDGSFKRITLKEGKPRVFAIIGRLKGKTPSTIQSLRFPKDDTWTVAKAKQWVADHPDAAKSTDEQHLTYEEQATEAEHALAGLRAEEGRQFSAANRDRLARHLADAKAIADDIEGVLRETVPDAEKLLALKVQHERTIARLQGVPIQGGNGK</sequence>
<accession>A0A0F9NDK4</accession>
<dbReference type="AlphaFoldDB" id="A0A0F9NDK4"/>
<dbReference type="EMBL" id="LAZR01008329">
    <property type="protein sequence ID" value="KKM79472.1"/>
    <property type="molecule type" value="Genomic_DNA"/>
</dbReference>
<gene>
    <name evidence="1" type="ORF">LCGC14_1349640</name>
</gene>